<dbReference type="PANTHER" id="PTHR19376:SF54">
    <property type="entry name" value="DNA-DIRECTED RNA POLYMERASE SUBUNIT BETA"/>
    <property type="match status" value="1"/>
</dbReference>
<feature type="binding site" evidence="11">
    <location>
        <position position="457"/>
    </location>
    <ligand>
        <name>Mg(2+)</name>
        <dbReference type="ChEBI" id="CHEBI:18420"/>
    </ligand>
</feature>
<evidence type="ECO:0000313" key="16">
    <source>
        <dbReference type="Proteomes" id="UP000431304"/>
    </source>
</evidence>
<evidence type="ECO:0000256" key="10">
    <source>
        <dbReference type="ARBA" id="ARBA00048552"/>
    </source>
</evidence>
<dbReference type="NCBIfam" id="TIGR02386">
    <property type="entry name" value="rpoC_TIGR"/>
    <property type="match status" value="1"/>
</dbReference>
<dbReference type="FunFam" id="4.10.860.120:FF:000001">
    <property type="entry name" value="DNA-directed RNA polymerase subunit beta"/>
    <property type="match status" value="1"/>
</dbReference>
<dbReference type="Pfam" id="PF04998">
    <property type="entry name" value="RNA_pol_Rpb1_5"/>
    <property type="match status" value="1"/>
</dbReference>
<dbReference type="InterPro" id="IPR042102">
    <property type="entry name" value="RNA_pol_Rpb1_3_sf"/>
</dbReference>
<dbReference type="InterPro" id="IPR007081">
    <property type="entry name" value="RNA_pol_Rpb1_5"/>
</dbReference>
<evidence type="ECO:0000256" key="6">
    <source>
        <dbReference type="ARBA" id="ARBA00022723"/>
    </source>
</evidence>
<comment type="subunit">
    <text evidence="11">The RNAP catalytic core consists of 2 alpha, 1 beta, 1 beta' and 1 omega subunit. When a sigma factor is associated with the core the holoenzyme is formed, which can initiate transcription.</text>
</comment>
<dbReference type="GO" id="GO:0003677">
    <property type="term" value="F:DNA binding"/>
    <property type="evidence" value="ECO:0007669"/>
    <property type="project" value="UniProtKB-UniRule"/>
</dbReference>
<dbReference type="Pfam" id="PF05000">
    <property type="entry name" value="RNA_pol_Rpb1_4"/>
    <property type="match status" value="1"/>
</dbReference>
<dbReference type="PANTHER" id="PTHR19376">
    <property type="entry name" value="DNA-DIRECTED RNA POLYMERASE"/>
    <property type="match status" value="1"/>
</dbReference>
<dbReference type="EC" id="2.7.7.6" evidence="11"/>
<dbReference type="SMART" id="SM00663">
    <property type="entry name" value="RPOLA_N"/>
    <property type="match status" value="1"/>
</dbReference>
<evidence type="ECO:0000256" key="2">
    <source>
        <dbReference type="ARBA" id="ARBA00006460"/>
    </source>
</evidence>
<dbReference type="Gene3D" id="2.40.40.20">
    <property type="match status" value="1"/>
</dbReference>
<dbReference type="InterPro" id="IPR007083">
    <property type="entry name" value="RNA_pol_Rpb1_4"/>
</dbReference>
<dbReference type="Gene3D" id="1.10.1790.20">
    <property type="match status" value="1"/>
</dbReference>
<dbReference type="SUPFAM" id="SSF64484">
    <property type="entry name" value="beta and beta-prime subunits of DNA dependent RNA-polymerase"/>
    <property type="match status" value="1"/>
</dbReference>
<protein>
    <recommendedName>
        <fullName evidence="11">DNA-directed RNA polymerase subunit beta'</fullName>
        <shortName evidence="11">RNAP subunit beta'</shortName>
        <ecNumber evidence="11">2.7.7.6</ecNumber>
    </recommendedName>
    <alternativeName>
        <fullName evidence="11">RNA polymerase subunit beta'</fullName>
    </alternativeName>
    <alternativeName>
        <fullName evidence="11">Transcriptase subunit beta'</fullName>
    </alternativeName>
</protein>
<dbReference type="InterPro" id="IPR012754">
    <property type="entry name" value="DNA-dir_RpoC_beta_prime_bact"/>
</dbReference>
<dbReference type="Pfam" id="PF04983">
    <property type="entry name" value="RNA_pol_Rpb1_3"/>
    <property type="match status" value="1"/>
</dbReference>
<feature type="binding site" evidence="11">
    <location>
        <position position="70"/>
    </location>
    <ligand>
        <name>Zn(2+)</name>
        <dbReference type="ChEBI" id="CHEBI:29105"/>
        <label>1</label>
    </ligand>
</feature>
<dbReference type="GO" id="GO:0008270">
    <property type="term" value="F:zinc ion binding"/>
    <property type="evidence" value="ECO:0007669"/>
    <property type="project" value="UniProtKB-UniRule"/>
</dbReference>
<dbReference type="InterPro" id="IPR007066">
    <property type="entry name" value="RNA_pol_Rpb1_3"/>
</dbReference>
<evidence type="ECO:0000256" key="11">
    <source>
        <dbReference type="HAMAP-Rule" id="MF_01322"/>
    </source>
</evidence>
<sequence>MPETNSKEVGTNIAFDGIRIGLASPEKILEWSRGEVKKPETINYRTLKPEKDGLFCERIFGPSKDWECHCGKYKKIRYKGVVCDRCGVEITKSNVRRERMGHIELAAPVSHIWYFKGIPSRMGLILDISPRTLEKVLYFASYIVLDKGETDLQYKQVLSEAEYQEAYEKYGNTFRVGMGAESIKELLESIDLEKDSAELKAALKTATGQKRARIIKRLEVVEAFRESGNRPEWMIMTVIPVIPPDLRPMVQLDGGRFATSDLNDLYRRIINRNNRLRRLLELGAPDIIVRNEKRMLQEAVDALIDNGRRGRPVTGPGNRALKSLSDMLKGKGGRFRQNLLGKRVDYSGRSVIVVGPELKIYQCGLPKEMAIELFKPFVMKELVANGTAHNIKSAKKMVEKLQTEVWDVLEEVIKEHPVMLNRAPTLHRLGIQAFEPILVEGKAIKLHPLVCTAYNADFDGDQMAVHLPLSVEAQAECRFMLLSPNNLLKPSDGGPVAVPSQDMVLGIYYLTQERPDSLGEGHYFKNLNEAILAYENGYVKLHSRIHVRVTKKMADGTEKTGTVESTLGRFIFNEILPQDLGFVDRSIPENALVLEVDFHVGKKGLKQILEKVINIHGATTTAEVLDDIKAMGYKYSTRAAMTVSISDMTVPEKKPVLIKQAQDTVDLITKNYKRGLITEEERYKEVVETWKETDDELTHELLSGLDKYNNIFMMADSGARGSDKQIKQLAGMRGLMADTTGKTIELPIKSNFREGLDVLEYFMSAHGARKGMSDTALRTADSGYLTRRLVDVSQDLIIRETDCCTDRSEIAGMYVSAFMDGKEEIESLQERITGRFACEDICDADGNVLVAANHMITPKRAALVMSKGVDENGEPLEKVKIRTILTCRSKVGVCAKCYGANMATGQAVQVGEAVGIIAAQSIGEPGTQLTMRTFHSGGVAGDDITQGLPRVEELFEARKPKGLAIITEFAGVANIKDTKKKREIIVTSPETGETKAYLIPYGSRIKITDGAFLEAGDELTEGSVNPHDILKIKGVRAVQDYMLQEVQRVYRLQGVEINDKHVEVIVRQMLKKIRIENNGDSDFLPGTMVDFLEYEEENEKLAAEGKEPAEGKQVLLGITKASLATNSFLSAASFQETTKVLTEAAIKGKIDPLIGLKENVIIGKLIPAGTGMKRYRSIHLDSDIDENAELDVDDLMGEDIFTEENVEINETDLDSDNDVTDEIPVEETVTEE</sequence>
<proteinExistence type="inferred from homology"/>
<dbReference type="Proteomes" id="UP000431304">
    <property type="component" value="Unassembled WGS sequence"/>
</dbReference>
<accession>A0A844DXH0</accession>
<evidence type="ECO:0000256" key="9">
    <source>
        <dbReference type="ARBA" id="ARBA00023163"/>
    </source>
</evidence>
<dbReference type="Gene3D" id="4.10.860.120">
    <property type="entry name" value="RNA polymerase II, clamp domain"/>
    <property type="match status" value="1"/>
</dbReference>
<dbReference type="Gene3D" id="1.10.40.90">
    <property type="match status" value="1"/>
</dbReference>
<dbReference type="GO" id="GO:0000428">
    <property type="term" value="C:DNA-directed RNA polymerase complex"/>
    <property type="evidence" value="ECO:0007669"/>
    <property type="project" value="UniProtKB-KW"/>
</dbReference>
<dbReference type="InterPro" id="IPR000722">
    <property type="entry name" value="RNA_pol_asu"/>
</dbReference>
<feature type="binding site" evidence="11">
    <location>
        <position position="86"/>
    </location>
    <ligand>
        <name>Zn(2+)</name>
        <dbReference type="ChEBI" id="CHEBI:29105"/>
        <label>1</label>
    </ligand>
</feature>
<dbReference type="Gene3D" id="1.10.274.100">
    <property type="entry name" value="RNA polymerase Rpb1, domain 3"/>
    <property type="match status" value="2"/>
</dbReference>
<keyword evidence="6 11" id="KW-0479">Metal-binding</keyword>
<dbReference type="InterPro" id="IPR045867">
    <property type="entry name" value="DNA-dir_RpoC_beta_prime"/>
</dbReference>
<dbReference type="InterPro" id="IPR044893">
    <property type="entry name" value="RNA_pol_Rpb1_clamp_domain"/>
</dbReference>
<keyword evidence="4 11" id="KW-0808">Transferase</keyword>
<feature type="binding site" evidence="11">
    <location>
        <position position="68"/>
    </location>
    <ligand>
        <name>Zn(2+)</name>
        <dbReference type="ChEBI" id="CHEBI:29105"/>
        <label>1</label>
    </ligand>
</feature>
<feature type="binding site" evidence="11">
    <location>
        <position position="803"/>
    </location>
    <ligand>
        <name>Zn(2+)</name>
        <dbReference type="ChEBI" id="CHEBI:29105"/>
        <label>2</label>
    </ligand>
</feature>
<feature type="binding site" evidence="11">
    <location>
        <position position="897"/>
    </location>
    <ligand>
        <name>Zn(2+)</name>
        <dbReference type="ChEBI" id="CHEBI:29105"/>
        <label>2</label>
    </ligand>
</feature>
<dbReference type="Gene3D" id="1.10.150.390">
    <property type="match status" value="1"/>
</dbReference>
<feature type="binding site" evidence="11">
    <location>
        <position position="83"/>
    </location>
    <ligand>
        <name>Zn(2+)</name>
        <dbReference type="ChEBI" id="CHEBI:29105"/>
        <label>1</label>
    </ligand>
</feature>
<evidence type="ECO:0000256" key="12">
    <source>
        <dbReference type="RuleBase" id="RU004279"/>
    </source>
</evidence>
<organism evidence="15 16">
    <name type="scientific">Eubacterium ramulus</name>
    <dbReference type="NCBI Taxonomy" id="39490"/>
    <lineage>
        <taxon>Bacteria</taxon>
        <taxon>Bacillati</taxon>
        <taxon>Bacillota</taxon>
        <taxon>Clostridia</taxon>
        <taxon>Eubacteriales</taxon>
        <taxon>Eubacteriaceae</taxon>
        <taxon>Eubacterium</taxon>
    </lineage>
</organism>
<comment type="catalytic activity">
    <reaction evidence="10 11 12">
        <text>RNA(n) + a ribonucleoside 5'-triphosphate = RNA(n+1) + diphosphate</text>
        <dbReference type="Rhea" id="RHEA:21248"/>
        <dbReference type="Rhea" id="RHEA-COMP:14527"/>
        <dbReference type="Rhea" id="RHEA-COMP:17342"/>
        <dbReference type="ChEBI" id="CHEBI:33019"/>
        <dbReference type="ChEBI" id="CHEBI:61557"/>
        <dbReference type="ChEBI" id="CHEBI:140395"/>
        <dbReference type="EC" id="2.7.7.6"/>
    </reaction>
</comment>
<feature type="binding site" evidence="11">
    <location>
        <position position="459"/>
    </location>
    <ligand>
        <name>Mg(2+)</name>
        <dbReference type="ChEBI" id="CHEBI:18420"/>
    </ligand>
</feature>
<comment type="cofactor">
    <cofactor evidence="11">
        <name>Mg(2+)</name>
        <dbReference type="ChEBI" id="CHEBI:18420"/>
    </cofactor>
    <text evidence="11">Binds 1 Mg(2+) ion per subunit.</text>
</comment>
<dbReference type="GO" id="GO:0006351">
    <property type="term" value="P:DNA-templated transcription"/>
    <property type="evidence" value="ECO:0007669"/>
    <property type="project" value="UniProtKB-UniRule"/>
</dbReference>
<dbReference type="Gene3D" id="2.40.50.100">
    <property type="match status" value="1"/>
</dbReference>
<evidence type="ECO:0000256" key="7">
    <source>
        <dbReference type="ARBA" id="ARBA00022833"/>
    </source>
</evidence>
<keyword evidence="8 11" id="KW-0460">Magnesium</keyword>
<comment type="caution">
    <text evidence="15">The sequence shown here is derived from an EMBL/GenBank/DDBJ whole genome shotgun (WGS) entry which is preliminary data.</text>
</comment>
<dbReference type="InterPro" id="IPR007080">
    <property type="entry name" value="RNA_pol_Rpb1_1"/>
</dbReference>
<dbReference type="GO" id="GO:0003899">
    <property type="term" value="F:DNA-directed RNA polymerase activity"/>
    <property type="evidence" value="ECO:0007669"/>
    <property type="project" value="UniProtKB-UniRule"/>
</dbReference>
<dbReference type="FunFam" id="1.10.150.390:FF:000002">
    <property type="entry name" value="DNA-directed RNA polymerase subunit beta"/>
    <property type="match status" value="1"/>
</dbReference>
<name>A0A844DXH0_EUBRA</name>
<evidence type="ECO:0000256" key="8">
    <source>
        <dbReference type="ARBA" id="ARBA00022842"/>
    </source>
</evidence>
<dbReference type="CDD" id="cd01609">
    <property type="entry name" value="RNAP_beta'_N"/>
    <property type="match status" value="1"/>
</dbReference>
<evidence type="ECO:0000256" key="13">
    <source>
        <dbReference type="SAM" id="MobiDB-lite"/>
    </source>
</evidence>
<keyword evidence="3 11" id="KW-0240">DNA-directed RNA polymerase</keyword>
<evidence type="ECO:0000256" key="1">
    <source>
        <dbReference type="ARBA" id="ARBA00004026"/>
    </source>
</evidence>
<dbReference type="GO" id="GO:0000287">
    <property type="term" value="F:magnesium ion binding"/>
    <property type="evidence" value="ECO:0007669"/>
    <property type="project" value="UniProtKB-UniRule"/>
</dbReference>
<comment type="cofactor">
    <cofactor evidence="11">
        <name>Zn(2+)</name>
        <dbReference type="ChEBI" id="CHEBI:29105"/>
    </cofactor>
    <text evidence="11">Binds 2 Zn(2+) ions per subunit.</text>
</comment>
<keyword evidence="9 11" id="KW-0804">Transcription</keyword>
<dbReference type="Pfam" id="PF00623">
    <property type="entry name" value="RNA_pol_Rpb1_2"/>
    <property type="match status" value="1"/>
</dbReference>
<dbReference type="HAMAP" id="MF_01322">
    <property type="entry name" value="RNApol_bact_RpoC"/>
    <property type="match status" value="1"/>
</dbReference>
<comment type="function">
    <text evidence="1 11 12">DNA-dependent RNA polymerase catalyzes the transcription of DNA into RNA using the four ribonucleoside triphosphates as substrates.</text>
</comment>
<dbReference type="RefSeq" id="WP_154314215.1">
    <property type="nucleotide sequence ID" value="NZ_WKRA01000003.1"/>
</dbReference>
<evidence type="ECO:0000256" key="3">
    <source>
        <dbReference type="ARBA" id="ARBA00022478"/>
    </source>
</evidence>
<dbReference type="EMBL" id="WKRA01000003">
    <property type="protein sequence ID" value="MSD14969.1"/>
    <property type="molecule type" value="Genomic_DNA"/>
</dbReference>
<evidence type="ECO:0000256" key="5">
    <source>
        <dbReference type="ARBA" id="ARBA00022695"/>
    </source>
</evidence>
<dbReference type="Gene3D" id="1.10.132.30">
    <property type="match status" value="1"/>
</dbReference>
<evidence type="ECO:0000259" key="14">
    <source>
        <dbReference type="SMART" id="SM00663"/>
    </source>
</evidence>
<feature type="binding site" evidence="11">
    <location>
        <position position="894"/>
    </location>
    <ligand>
        <name>Zn(2+)</name>
        <dbReference type="ChEBI" id="CHEBI:29105"/>
        <label>2</label>
    </ligand>
</feature>
<dbReference type="InterPro" id="IPR006592">
    <property type="entry name" value="RNA_pol_N"/>
</dbReference>
<dbReference type="AlphaFoldDB" id="A0A844DXH0"/>
<feature type="domain" description="RNA polymerase N-terminal" evidence="14">
    <location>
        <begin position="232"/>
        <end position="511"/>
    </location>
</feature>
<keyword evidence="5 11" id="KW-0548">Nucleotidyltransferase</keyword>
<gene>
    <name evidence="11 15" type="primary">rpoC</name>
    <name evidence="15" type="ORF">GKE72_02555</name>
</gene>
<dbReference type="Pfam" id="PF04997">
    <property type="entry name" value="RNA_pol_Rpb1_1"/>
    <property type="match status" value="1"/>
</dbReference>
<evidence type="ECO:0000256" key="4">
    <source>
        <dbReference type="ARBA" id="ARBA00022679"/>
    </source>
</evidence>
<reference evidence="15 16" key="1">
    <citation type="journal article" date="2019" name="Nat. Med.">
        <title>A library of human gut bacterial isolates paired with longitudinal multiomics data enables mechanistic microbiome research.</title>
        <authorList>
            <person name="Poyet M."/>
            <person name="Groussin M."/>
            <person name="Gibbons S.M."/>
            <person name="Avila-Pacheco J."/>
            <person name="Jiang X."/>
            <person name="Kearney S.M."/>
            <person name="Perrotta A.R."/>
            <person name="Berdy B."/>
            <person name="Zhao S."/>
            <person name="Lieberman T.D."/>
            <person name="Swanson P.K."/>
            <person name="Smith M."/>
            <person name="Roesemann S."/>
            <person name="Alexander J.E."/>
            <person name="Rich S.A."/>
            <person name="Livny J."/>
            <person name="Vlamakis H."/>
            <person name="Clish C."/>
            <person name="Bullock K."/>
            <person name="Deik A."/>
            <person name="Scott J."/>
            <person name="Pierce K.A."/>
            <person name="Xavier R.J."/>
            <person name="Alm E.J."/>
        </authorList>
    </citation>
    <scope>NUCLEOTIDE SEQUENCE [LARGE SCALE GENOMIC DNA]</scope>
    <source>
        <strain evidence="15 16">BIOML-A3</strain>
    </source>
</reference>
<dbReference type="CDD" id="cd02655">
    <property type="entry name" value="RNAP_beta'_C"/>
    <property type="match status" value="1"/>
</dbReference>
<feature type="binding site" evidence="11">
    <location>
        <position position="887"/>
    </location>
    <ligand>
        <name>Zn(2+)</name>
        <dbReference type="ChEBI" id="CHEBI:29105"/>
        <label>2</label>
    </ligand>
</feature>
<feature type="binding site" evidence="11">
    <location>
        <position position="461"/>
    </location>
    <ligand>
        <name>Mg(2+)</name>
        <dbReference type="ChEBI" id="CHEBI:18420"/>
    </ligand>
</feature>
<comment type="similarity">
    <text evidence="2 11 12">Belongs to the RNA polymerase beta' chain family.</text>
</comment>
<feature type="region of interest" description="Disordered" evidence="13">
    <location>
        <begin position="1213"/>
        <end position="1232"/>
    </location>
</feature>
<dbReference type="InterPro" id="IPR038120">
    <property type="entry name" value="Rpb1_funnel_sf"/>
</dbReference>
<evidence type="ECO:0000313" key="15">
    <source>
        <dbReference type="EMBL" id="MSD14969.1"/>
    </source>
</evidence>
<keyword evidence="7 11" id="KW-0862">Zinc</keyword>